<protein>
    <submittedName>
        <fullName evidence="1">Uncharacterized protein</fullName>
    </submittedName>
</protein>
<dbReference type="AlphaFoldDB" id="A0AAD6VB43"/>
<reference evidence="1" key="1">
    <citation type="submission" date="2023-03" db="EMBL/GenBank/DDBJ databases">
        <title>Massive genome expansion in bonnet fungi (Mycena s.s.) driven by repeated elements and novel gene families across ecological guilds.</title>
        <authorList>
            <consortium name="Lawrence Berkeley National Laboratory"/>
            <person name="Harder C.B."/>
            <person name="Miyauchi S."/>
            <person name="Viragh M."/>
            <person name="Kuo A."/>
            <person name="Thoen E."/>
            <person name="Andreopoulos B."/>
            <person name="Lu D."/>
            <person name="Skrede I."/>
            <person name="Drula E."/>
            <person name="Henrissat B."/>
            <person name="Morin E."/>
            <person name="Kohler A."/>
            <person name="Barry K."/>
            <person name="LaButti K."/>
            <person name="Morin E."/>
            <person name="Salamov A."/>
            <person name="Lipzen A."/>
            <person name="Mereny Z."/>
            <person name="Hegedus B."/>
            <person name="Baldrian P."/>
            <person name="Stursova M."/>
            <person name="Weitz H."/>
            <person name="Taylor A."/>
            <person name="Grigoriev I.V."/>
            <person name="Nagy L.G."/>
            <person name="Martin F."/>
            <person name="Kauserud H."/>
        </authorList>
    </citation>
    <scope>NUCLEOTIDE SEQUENCE</scope>
    <source>
        <strain evidence="1">9144</strain>
    </source>
</reference>
<keyword evidence="2" id="KW-1185">Reference proteome</keyword>
<organism evidence="1 2">
    <name type="scientific">Mycena pura</name>
    <dbReference type="NCBI Taxonomy" id="153505"/>
    <lineage>
        <taxon>Eukaryota</taxon>
        <taxon>Fungi</taxon>
        <taxon>Dikarya</taxon>
        <taxon>Basidiomycota</taxon>
        <taxon>Agaricomycotina</taxon>
        <taxon>Agaricomycetes</taxon>
        <taxon>Agaricomycetidae</taxon>
        <taxon>Agaricales</taxon>
        <taxon>Marasmiineae</taxon>
        <taxon>Mycenaceae</taxon>
        <taxon>Mycena</taxon>
    </lineage>
</organism>
<evidence type="ECO:0000313" key="1">
    <source>
        <dbReference type="EMBL" id="KAJ7207921.1"/>
    </source>
</evidence>
<gene>
    <name evidence="1" type="ORF">GGX14DRAFT_396123</name>
</gene>
<proteinExistence type="predicted"/>
<dbReference type="EMBL" id="JARJCW010000035">
    <property type="protein sequence ID" value="KAJ7207921.1"/>
    <property type="molecule type" value="Genomic_DNA"/>
</dbReference>
<sequence>MSSPPGLGPCDDVGDVRSNIVEVTPVTQTKAYLCGTAFETAYLEICELMGLPAAMASLGFKWSRDTASAPIRQLSNATEWGICLDEGLRMAVRARKHAVSVQIHNLEYHELKEKLKCGKHSPQLCHVKVDGHHHPVPPNDMTLWAKEICTGKATLTKPPEITSFSQYFCPGPCKRARTSAPTSLPTNNIPTIHVHINTGSMSIAEAPSPTRSPLSTITATVSHAENVEMPLSLFHSQPNILDENNIPNDDSSVLTFPVVVFMDTLESLQITCANHVPIANADFYVDLVKMPLELAELFVEESMHVIGWAQKGKESALIPEKLEKYMYNRIIQM</sequence>
<accession>A0AAD6VB43</accession>
<comment type="caution">
    <text evidence="1">The sequence shown here is derived from an EMBL/GenBank/DDBJ whole genome shotgun (WGS) entry which is preliminary data.</text>
</comment>
<name>A0AAD6VB43_9AGAR</name>
<evidence type="ECO:0000313" key="2">
    <source>
        <dbReference type="Proteomes" id="UP001219525"/>
    </source>
</evidence>
<dbReference type="Proteomes" id="UP001219525">
    <property type="component" value="Unassembled WGS sequence"/>
</dbReference>